<accession>A0A2Z6N4R6</accession>
<name>A0A2Z6N4R6_TRISU</name>
<gene>
    <name evidence="2" type="ORF">TSUD_105090</name>
</gene>
<feature type="compositionally biased region" description="Low complexity" evidence="1">
    <location>
        <begin position="39"/>
        <end position="50"/>
    </location>
</feature>
<feature type="compositionally biased region" description="Polar residues" evidence="1">
    <location>
        <begin position="27"/>
        <end position="38"/>
    </location>
</feature>
<dbReference type="Proteomes" id="UP000242715">
    <property type="component" value="Unassembled WGS sequence"/>
</dbReference>
<sequence length="344" mass="38974">MKAQNTSPVKHRHQRNREVMISRFLPSPSTSIESTEFHSPSSVIRRSSIRNSEDENSNRRHRITEEKDSVLRRQLWPSSAKSNNSGTLADHITEDRIIEQNEKNKQKHNNNNKTSFNLPQKSYREFRRFENNETREIGGSARYTGKLSSPSSVKKLNSNNGSVIVPGRFSLDENAKVFKRNSSLTSSVDTESNDEGLVSPARKAVVEVPSRLMNDATLRRARRGTSDSNIGNLSGDSLKMMIKRTNSITGYKSSKSQWALSPGRSEFSSPVKVKGVEKLLNFGFDFFKSKKSLGLNSPIGFGNNEDVHKLRLFDNQQFDICLGWSHQVQKFCDEKEDTTCQRKA</sequence>
<dbReference type="OrthoDB" id="774923at2759"/>
<proteinExistence type="predicted"/>
<dbReference type="AlphaFoldDB" id="A0A2Z6N4R6"/>
<feature type="region of interest" description="Disordered" evidence="1">
    <location>
        <begin position="26"/>
        <end position="68"/>
    </location>
</feature>
<dbReference type="EMBL" id="DF973442">
    <property type="protein sequence ID" value="GAU30995.1"/>
    <property type="molecule type" value="Genomic_DNA"/>
</dbReference>
<feature type="compositionally biased region" description="Basic and acidic residues" evidence="1">
    <location>
        <begin position="51"/>
        <end position="68"/>
    </location>
</feature>
<reference evidence="3" key="1">
    <citation type="journal article" date="2017" name="Front. Plant Sci.">
        <title>Climate Clever Clovers: New Paradigm to Reduce the Environmental Footprint of Ruminants by Breeding Low Methanogenic Forages Utilizing Haplotype Variation.</title>
        <authorList>
            <person name="Kaur P."/>
            <person name="Appels R."/>
            <person name="Bayer P.E."/>
            <person name="Keeble-Gagnere G."/>
            <person name="Wang J."/>
            <person name="Hirakawa H."/>
            <person name="Shirasawa K."/>
            <person name="Vercoe P."/>
            <person name="Stefanova K."/>
            <person name="Durmic Z."/>
            <person name="Nichols P."/>
            <person name="Revell C."/>
            <person name="Isobe S.N."/>
            <person name="Edwards D."/>
            <person name="Erskine W."/>
        </authorList>
    </citation>
    <scope>NUCLEOTIDE SEQUENCE [LARGE SCALE GENOMIC DNA]</scope>
    <source>
        <strain evidence="3">cv. Daliak</strain>
    </source>
</reference>
<keyword evidence="3" id="KW-1185">Reference proteome</keyword>
<organism evidence="2 3">
    <name type="scientific">Trifolium subterraneum</name>
    <name type="common">Subterranean clover</name>
    <dbReference type="NCBI Taxonomy" id="3900"/>
    <lineage>
        <taxon>Eukaryota</taxon>
        <taxon>Viridiplantae</taxon>
        <taxon>Streptophyta</taxon>
        <taxon>Embryophyta</taxon>
        <taxon>Tracheophyta</taxon>
        <taxon>Spermatophyta</taxon>
        <taxon>Magnoliopsida</taxon>
        <taxon>eudicotyledons</taxon>
        <taxon>Gunneridae</taxon>
        <taxon>Pentapetalae</taxon>
        <taxon>rosids</taxon>
        <taxon>fabids</taxon>
        <taxon>Fabales</taxon>
        <taxon>Fabaceae</taxon>
        <taxon>Papilionoideae</taxon>
        <taxon>50 kb inversion clade</taxon>
        <taxon>NPAAA clade</taxon>
        <taxon>Hologalegina</taxon>
        <taxon>IRL clade</taxon>
        <taxon>Trifolieae</taxon>
        <taxon>Trifolium</taxon>
    </lineage>
</organism>
<evidence type="ECO:0000256" key="1">
    <source>
        <dbReference type="SAM" id="MobiDB-lite"/>
    </source>
</evidence>
<evidence type="ECO:0000313" key="2">
    <source>
        <dbReference type="EMBL" id="GAU30995.1"/>
    </source>
</evidence>
<protein>
    <submittedName>
        <fullName evidence="2">Uncharacterized protein</fullName>
    </submittedName>
</protein>
<evidence type="ECO:0000313" key="3">
    <source>
        <dbReference type="Proteomes" id="UP000242715"/>
    </source>
</evidence>